<dbReference type="Pfam" id="PF13302">
    <property type="entry name" value="Acetyltransf_3"/>
    <property type="match status" value="1"/>
</dbReference>
<sequence length="208" mass="22516">MGSRMNQTRLVTKSAPDVQVFDRTTEPRPADGSGAGAQQTIPAGRFLLRPLRESDAGLIRLYTADRRVAEGTRAIPHPLPPGAARQYVARAMSPDRNEDVWAIDASESGLGELLGVVSLTRIEPEQSELGFWIGSGFWNTGFATEAVQALVAANPHGSRTLFAEAFQDNPGSAKVLTNAGFSYLGDAESWSVARDARVPTWTYLRRMG</sequence>
<dbReference type="SUPFAM" id="SSF55729">
    <property type="entry name" value="Acyl-CoA N-acyltransferases (Nat)"/>
    <property type="match status" value="1"/>
</dbReference>
<dbReference type="Proteomes" id="UP000184444">
    <property type="component" value="Unassembled WGS sequence"/>
</dbReference>
<feature type="domain" description="N-acetyltransferase" evidence="2">
    <location>
        <begin position="45"/>
        <end position="181"/>
    </location>
</feature>
<reference evidence="4" key="1">
    <citation type="submission" date="2016-11" db="EMBL/GenBank/DDBJ databases">
        <authorList>
            <person name="Varghese N."/>
            <person name="Submissions S."/>
        </authorList>
    </citation>
    <scope>NUCLEOTIDE SEQUENCE [LARGE SCALE GENOMIC DNA]</scope>
    <source>
        <strain evidence="4">DSM 6637</strain>
    </source>
</reference>
<dbReference type="STRING" id="53463.SAMN05444389_102189"/>
<organism evidence="3 4">
    <name type="scientific">Paracoccus solventivorans</name>
    <dbReference type="NCBI Taxonomy" id="53463"/>
    <lineage>
        <taxon>Bacteria</taxon>
        <taxon>Pseudomonadati</taxon>
        <taxon>Pseudomonadota</taxon>
        <taxon>Alphaproteobacteria</taxon>
        <taxon>Rhodobacterales</taxon>
        <taxon>Paracoccaceae</taxon>
        <taxon>Paracoccus</taxon>
    </lineage>
</organism>
<proteinExistence type="predicted"/>
<gene>
    <name evidence="3" type="ORF">SAMN05444389_102189</name>
</gene>
<dbReference type="PANTHER" id="PTHR43792">
    <property type="entry name" value="GNAT FAMILY, PUTATIVE (AFU_ORTHOLOGUE AFUA_3G00765)-RELATED-RELATED"/>
    <property type="match status" value="1"/>
</dbReference>
<dbReference type="AlphaFoldDB" id="A0A1M7ELN9"/>
<protein>
    <submittedName>
        <fullName evidence="3">Protein N-acetyltransferase, RimJ/RimL family</fullName>
    </submittedName>
</protein>
<dbReference type="InterPro" id="IPR051531">
    <property type="entry name" value="N-acetyltransferase"/>
</dbReference>
<dbReference type="Gene3D" id="3.40.630.30">
    <property type="match status" value="1"/>
</dbReference>
<evidence type="ECO:0000256" key="1">
    <source>
        <dbReference type="SAM" id="MobiDB-lite"/>
    </source>
</evidence>
<keyword evidence="4" id="KW-1185">Reference proteome</keyword>
<dbReference type="InterPro" id="IPR016181">
    <property type="entry name" value="Acyl_CoA_acyltransferase"/>
</dbReference>
<evidence type="ECO:0000313" key="4">
    <source>
        <dbReference type="Proteomes" id="UP000184444"/>
    </source>
</evidence>
<dbReference type="InterPro" id="IPR000182">
    <property type="entry name" value="GNAT_dom"/>
</dbReference>
<accession>A0A1M7ELN9</accession>
<dbReference type="GO" id="GO:0016747">
    <property type="term" value="F:acyltransferase activity, transferring groups other than amino-acyl groups"/>
    <property type="evidence" value="ECO:0007669"/>
    <property type="project" value="InterPro"/>
</dbReference>
<feature type="region of interest" description="Disordered" evidence="1">
    <location>
        <begin position="20"/>
        <end position="39"/>
    </location>
</feature>
<evidence type="ECO:0000313" key="3">
    <source>
        <dbReference type="EMBL" id="SHL92711.1"/>
    </source>
</evidence>
<keyword evidence="3" id="KW-0808">Transferase</keyword>
<name>A0A1M7ELN9_9RHOB</name>
<evidence type="ECO:0000259" key="2">
    <source>
        <dbReference type="Pfam" id="PF13302"/>
    </source>
</evidence>
<dbReference type="EMBL" id="FRCK01000002">
    <property type="protein sequence ID" value="SHL92711.1"/>
    <property type="molecule type" value="Genomic_DNA"/>
</dbReference>